<gene>
    <name evidence="1" type="ORF">HS968_08955</name>
</gene>
<evidence type="ECO:0000313" key="1">
    <source>
        <dbReference type="EMBL" id="QMV65171.1"/>
    </source>
</evidence>
<reference evidence="1 2" key="1">
    <citation type="journal article" date="2020" name="G3 (Bethesda)">
        <title>CeMbio - The Caenorhabditis elegans Microbiome Resource.</title>
        <authorList>
            <person name="Dirksen P."/>
            <person name="Assie A."/>
            <person name="Zimmermann J."/>
            <person name="Zhang F."/>
            <person name="Tietje A.M."/>
            <person name="Marsh S.A."/>
            <person name="Felix M.A."/>
            <person name="Shapira M."/>
            <person name="Kaleta C."/>
            <person name="Schulenburg H."/>
            <person name="Samuel B."/>
        </authorList>
    </citation>
    <scope>NUCLEOTIDE SEQUENCE [LARGE SCALE GENOMIC DNA]</scope>
    <source>
        <strain evidence="1 2">MSPm1</strain>
    </source>
</reference>
<evidence type="ECO:0000313" key="2">
    <source>
        <dbReference type="Proteomes" id="UP000515276"/>
    </source>
</evidence>
<organism evidence="1 2">
    <name type="scientific">Pseudomonas berkeleyensis</name>
    <dbReference type="NCBI Taxonomy" id="2726956"/>
    <lineage>
        <taxon>Bacteria</taxon>
        <taxon>Pseudomonadati</taxon>
        <taxon>Pseudomonadota</taxon>
        <taxon>Gammaproteobacteria</taxon>
        <taxon>Pseudomonadales</taxon>
        <taxon>Pseudomonadaceae</taxon>
        <taxon>Pseudomonas</taxon>
    </lineage>
</organism>
<proteinExistence type="predicted"/>
<evidence type="ECO:0008006" key="3">
    <source>
        <dbReference type="Google" id="ProtNLM"/>
    </source>
</evidence>
<dbReference type="GO" id="GO:0003677">
    <property type="term" value="F:DNA binding"/>
    <property type="evidence" value="ECO:0007669"/>
    <property type="project" value="InterPro"/>
</dbReference>
<accession>A0A7G5DTU6</accession>
<dbReference type="AlphaFoldDB" id="A0A7G5DTU6"/>
<keyword evidence="2" id="KW-1185">Reference proteome</keyword>
<dbReference type="Proteomes" id="UP000515276">
    <property type="component" value="Chromosome"/>
</dbReference>
<name>A0A7G5DTU6_9PSED</name>
<sequence length="173" mass="19131">MPYRSRWSSIERAKRTILLPTQACRHAVDEYPGGATGIAGAHGSMSPSTLNHKLSLTGSNPKHRLNIDELGLIMELTRDPRIVDALLHPIGFVGIDVSDLREGETAEALLESLGSMLSREGELITHLTKSLADNHVNCDELDEFELLTERLAQAVFKLLFVVRQKHREGRANG</sequence>
<dbReference type="Pfam" id="PF06892">
    <property type="entry name" value="Phage_CP76"/>
    <property type="match status" value="1"/>
</dbReference>
<dbReference type="RefSeq" id="WP_182371022.1">
    <property type="nucleotide sequence ID" value="NZ_CP059139.1"/>
</dbReference>
<protein>
    <recommendedName>
        <fullName evidence="3">Phage regulatory CII family protein</fullName>
    </recommendedName>
</protein>
<dbReference type="EMBL" id="CP059139">
    <property type="protein sequence ID" value="QMV65171.1"/>
    <property type="molecule type" value="Genomic_DNA"/>
</dbReference>
<dbReference type="InterPro" id="IPR009679">
    <property type="entry name" value="Phage_186_CII-like"/>
</dbReference>